<feature type="domain" description="Cleavage stimulation factor subunit 2 hinge" evidence="4">
    <location>
        <begin position="21"/>
        <end position="79"/>
    </location>
</feature>
<dbReference type="Gene3D" id="3.40.50.1110">
    <property type="entry name" value="SGNH hydrolase"/>
    <property type="match status" value="1"/>
</dbReference>
<sequence>MDGHQRSQPGMTSLAGRELPSDLVSQVSNVTMGQLFYVLSHVQKLSAQAPVTAQRILADNPQICHALIHAECLAGMLDEPGLPLSAEELQRAKAKARQLQDFAFHTLNVLCSAFVFYPALLRFYCLFEQDEMSQHEWSAQCAEKHVSFRKQKLFCVTFYASAVACVHCVMPDMPDCALGLRLPPPPPPTEEAPNGPGLAVNADQKAQRRGLTCNKETKCQMQQRLLVQAQLMQKLMQLTPDQISQLCKPQSPFFAEGPSSTGGEVFGGPPSGQRVVLHGLEKSPELNGHRGVIVRWREDTGRYAVRVAGKEIGLRPENLKPAEGGAVAAELAKKLNRKVGEGTMYNPEVYSRVPGAGPRMTHWVGQVKAGRQVIIRAEDGAGAEAEPLPLWFGDRGFVNAAPVDVALLIADVGDDPSQWQVALAKTLAAFPAAAGRLRQVKLEGKQSWQIYLNNAGVPFTLASVPPCGLPGAEVLQLACQDDQCGFFDVGQADSEEEPLLRVKLIHEEGTARGLVGISFNHVLCDIFGLADFLRRMHAELEGSQAPAVPSHARGAAQKAFEEADKDSQEASRSFEEWWPSWPRAQERWSFIARRLRSGLRGRPDGAATLAFAAPKEKLAALKAENPGSSSLEVLLAFLAQRARRLGRGRRVLVTKDYRAALEEAAPGQGLDRLFANVVTHGLSFDLPEDPDEPDWMQQVCHSMRRAVDAASLRYVRWQSEQDHFAGLPNMFGSLCCNTWGRALSELSFIEAYAIGMRSVDERAERMCFPLDAAYMQVLPQPSGTHRILLTMPVNDMEALLKDLPEEVFDLPHVSEMRTHAFRVPLPGPVIDRLNPAVQTHHIVARVACVGDSLTACGYPKFLQAHFDRAGMNVQVRNFGVAGATAQKFSDQPYWEERKLDDVQVWRPHFVVMLFGTNDAKSGNWDPEAFEKDAGCRT</sequence>
<feature type="region of interest" description="Disordered" evidence="2">
    <location>
        <begin position="543"/>
        <end position="565"/>
    </location>
</feature>
<evidence type="ECO:0000256" key="2">
    <source>
        <dbReference type="SAM" id="MobiDB-lite"/>
    </source>
</evidence>
<dbReference type="SUPFAM" id="SSF52266">
    <property type="entry name" value="SGNH hydrolase"/>
    <property type="match status" value="1"/>
</dbReference>
<dbReference type="PANTHER" id="PTHR31642">
    <property type="entry name" value="TRICHOTHECENE 3-O-ACETYLTRANSFERASE"/>
    <property type="match status" value="1"/>
</dbReference>
<evidence type="ECO:0000259" key="4">
    <source>
        <dbReference type="Pfam" id="PF14327"/>
    </source>
</evidence>
<dbReference type="AlphaFoldDB" id="A0A812UD02"/>
<dbReference type="OrthoDB" id="2016540at2759"/>
<dbReference type="Gene3D" id="3.30.559.10">
    <property type="entry name" value="Chloramphenicol acetyltransferase-like domain"/>
    <property type="match status" value="1"/>
</dbReference>
<keyword evidence="6" id="KW-1185">Reference proteome</keyword>
<dbReference type="Pfam" id="PF14327">
    <property type="entry name" value="CSTF2_hinge"/>
    <property type="match status" value="1"/>
</dbReference>
<evidence type="ECO:0000256" key="1">
    <source>
        <dbReference type="ARBA" id="ARBA00022679"/>
    </source>
</evidence>
<gene>
    <name evidence="5" type="primary">axeA1</name>
    <name evidence="5" type="ORF">SNAT2548_LOCUS32424</name>
</gene>
<dbReference type="InterPro" id="IPR036514">
    <property type="entry name" value="SGNH_hydro_sf"/>
</dbReference>
<accession>A0A812UD02</accession>
<name>A0A812UD02_9DINO</name>
<reference evidence="5" key="1">
    <citation type="submission" date="2021-02" db="EMBL/GenBank/DDBJ databases">
        <authorList>
            <person name="Dougan E. K."/>
            <person name="Rhodes N."/>
            <person name="Thang M."/>
            <person name="Chan C."/>
        </authorList>
    </citation>
    <scope>NUCLEOTIDE SEQUENCE</scope>
</reference>
<evidence type="ECO:0000313" key="5">
    <source>
        <dbReference type="EMBL" id="CAE7569957.1"/>
    </source>
</evidence>
<dbReference type="GO" id="GO:0016747">
    <property type="term" value="F:acyltransferase activity, transferring groups other than amino-acyl groups"/>
    <property type="evidence" value="ECO:0007669"/>
    <property type="project" value="TreeGrafter"/>
</dbReference>
<dbReference type="Proteomes" id="UP000604046">
    <property type="component" value="Unassembled WGS sequence"/>
</dbReference>
<dbReference type="PANTHER" id="PTHR31642:SF310">
    <property type="entry name" value="FATTY ALCOHOL:CAFFEOYL-COA ACYLTRANSFERASE"/>
    <property type="match status" value="1"/>
</dbReference>
<dbReference type="EMBL" id="CAJNDS010002710">
    <property type="protein sequence ID" value="CAE7569957.1"/>
    <property type="molecule type" value="Genomic_DNA"/>
</dbReference>
<evidence type="ECO:0000259" key="3">
    <source>
        <dbReference type="Pfam" id="PF13472"/>
    </source>
</evidence>
<dbReference type="InterPro" id="IPR025742">
    <property type="entry name" value="CSTF2_hinge"/>
</dbReference>
<keyword evidence="1" id="KW-0808">Transferase</keyword>
<dbReference type="InterPro" id="IPR013830">
    <property type="entry name" value="SGNH_hydro"/>
</dbReference>
<protein>
    <submittedName>
        <fullName evidence="5">AxeA1 protein</fullName>
    </submittedName>
</protein>
<dbReference type="Pfam" id="PF02458">
    <property type="entry name" value="Transferase"/>
    <property type="match status" value="1"/>
</dbReference>
<dbReference type="InterPro" id="IPR050317">
    <property type="entry name" value="Plant_Fungal_Acyltransferase"/>
</dbReference>
<feature type="domain" description="SGNH hydrolase-type esterase" evidence="3">
    <location>
        <begin position="848"/>
        <end position="929"/>
    </location>
</feature>
<dbReference type="Pfam" id="PF13472">
    <property type="entry name" value="Lipase_GDSL_2"/>
    <property type="match status" value="1"/>
</dbReference>
<organism evidence="5 6">
    <name type="scientific">Symbiodinium natans</name>
    <dbReference type="NCBI Taxonomy" id="878477"/>
    <lineage>
        <taxon>Eukaryota</taxon>
        <taxon>Sar</taxon>
        <taxon>Alveolata</taxon>
        <taxon>Dinophyceae</taxon>
        <taxon>Suessiales</taxon>
        <taxon>Symbiodiniaceae</taxon>
        <taxon>Symbiodinium</taxon>
    </lineage>
</organism>
<evidence type="ECO:0000313" key="6">
    <source>
        <dbReference type="Proteomes" id="UP000604046"/>
    </source>
</evidence>
<proteinExistence type="predicted"/>
<comment type="caution">
    <text evidence="5">The sequence shown here is derived from an EMBL/GenBank/DDBJ whole genome shotgun (WGS) entry which is preliminary data.</text>
</comment>
<dbReference type="InterPro" id="IPR023213">
    <property type="entry name" value="CAT-like_dom_sf"/>
</dbReference>